<dbReference type="Pfam" id="PF00587">
    <property type="entry name" value="tRNA-synt_2b"/>
    <property type="match status" value="1"/>
</dbReference>
<comment type="caution">
    <text evidence="17">The sequence shown here is derived from an EMBL/GenBank/DDBJ whole genome shotgun (WGS) entry which is preliminary data.</text>
</comment>
<dbReference type="OrthoDB" id="9804647at2"/>
<comment type="domain">
    <text evidence="12">Consists of two distinct domains, a catalytic core and a N-terminal extension that is involved in tRNA binding.</text>
</comment>
<accession>A0A062XZS0</accession>
<organism evidence="17 18">
    <name type="scientific">Thermoanaerobaculum aquaticum</name>
    <dbReference type="NCBI Taxonomy" id="1312852"/>
    <lineage>
        <taxon>Bacteria</taxon>
        <taxon>Pseudomonadati</taxon>
        <taxon>Acidobacteriota</taxon>
        <taxon>Thermoanaerobaculia</taxon>
        <taxon>Thermoanaerobaculales</taxon>
        <taxon>Thermoanaerobaculaceae</taxon>
        <taxon>Thermoanaerobaculum</taxon>
    </lineage>
</organism>
<evidence type="ECO:0000256" key="10">
    <source>
        <dbReference type="ARBA" id="ARBA00047929"/>
    </source>
</evidence>
<dbReference type="EMBL" id="JMFG01000002">
    <property type="protein sequence ID" value="KDA54909.1"/>
    <property type="molecule type" value="Genomic_DNA"/>
</dbReference>
<feature type="binding site" evidence="13">
    <location>
        <position position="383"/>
    </location>
    <ligand>
        <name>L-serine</name>
        <dbReference type="ChEBI" id="CHEBI:33384"/>
    </ligand>
</feature>
<dbReference type="Gene3D" id="3.30.930.10">
    <property type="entry name" value="Bira Bifunctional Protein, Domain 2"/>
    <property type="match status" value="1"/>
</dbReference>
<comment type="catalytic activity">
    <reaction evidence="11 12">
        <text>tRNA(Ser) + L-serine + ATP = L-seryl-tRNA(Ser) + AMP + diphosphate + H(+)</text>
        <dbReference type="Rhea" id="RHEA:12292"/>
        <dbReference type="Rhea" id="RHEA-COMP:9669"/>
        <dbReference type="Rhea" id="RHEA-COMP:9703"/>
        <dbReference type="ChEBI" id="CHEBI:15378"/>
        <dbReference type="ChEBI" id="CHEBI:30616"/>
        <dbReference type="ChEBI" id="CHEBI:33019"/>
        <dbReference type="ChEBI" id="CHEBI:33384"/>
        <dbReference type="ChEBI" id="CHEBI:78442"/>
        <dbReference type="ChEBI" id="CHEBI:78533"/>
        <dbReference type="ChEBI" id="CHEBI:456215"/>
        <dbReference type="EC" id="6.1.1.11"/>
    </reaction>
</comment>
<dbReference type="PANTHER" id="PTHR43697">
    <property type="entry name" value="SERYL-TRNA SYNTHETASE"/>
    <property type="match status" value="1"/>
</dbReference>
<dbReference type="NCBIfam" id="TIGR00414">
    <property type="entry name" value="serS"/>
    <property type="match status" value="1"/>
</dbReference>
<dbReference type="RefSeq" id="WP_038046266.1">
    <property type="nucleotide sequence ID" value="NZ_JMFG01000002.1"/>
</dbReference>
<dbReference type="GO" id="GO:0005524">
    <property type="term" value="F:ATP binding"/>
    <property type="evidence" value="ECO:0007669"/>
    <property type="project" value="UniProtKB-UniRule"/>
</dbReference>
<dbReference type="InterPro" id="IPR002314">
    <property type="entry name" value="aa-tRNA-synt_IIb"/>
</dbReference>
<feature type="binding site" evidence="12">
    <location>
        <position position="385"/>
    </location>
    <ligand>
        <name>L-serine</name>
        <dbReference type="ChEBI" id="CHEBI:33384"/>
    </ligand>
</feature>
<evidence type="ECO:0000256" key="9">
    <source>
        <dbReference type="ARBA" id="ARBA00023146"/>
    </source>
</evidence>
<gene>
    <name evidence="12" type="primary">serS</name>
    <name evidence="17" type="ORF">EG19_03665</name>
</gene>
<keyword evidence="9 12" id="KW-0030">Aminoacyl-tRNA synthetase</keyword>
<dbReference type="EC" id="6.1.1.11" evidence="12"/>
<feature type="binding site" evidence="13">
    <location>
        <position position="231"/>
    </location>
    <ligand>
        <name>L-serine</name>
        <dbReference type="ChEBI" id="CHEBI:33384"/>
    </ligand>
</feature>
<name>A0A062XZS0_9BACT</name>
<dbReference type="PRINTS" id="PR00981">
    <property type="entry name" value="TRNASYNTHSER"/>
</dbReference>
<evidence type="ECO:0000256" key="6">
    <source>
        <dbReference type="ARBA" id="ARBA00022741"/>
    </source>
</evidence>
<comment type="function">
    <text evidence="12">Catalyzes the attachment of serine to tRNA(Ser). Is also able to aminoacylate tRNA(Sec) with serine, to form the misacylated tRNA L-seryl-tRNA(Sec), which will be further converted into selenocysteinyl-tRNA(Sec).</text>
</comment>
<evidence type="ECO:0000313" key="17">
    <source>
        <dbReference type="EMBL" id="KDA54909.1"/>
    </source>
</evidence>
<evidence type="ECO:0000259" key="16">
    <source>
        <dbReference type="PROSITE" id="PS50862"/>
    </source>
</evidence>
<dbReference type="GO" id="GO:0016260">
    <property type="term" value="P:selenocysteine biosynthetic process"/>
    <property type="evidence" value="ECO:0007669"/>
    <property type="project" value="UniProtKB-UniRule"/>
</dbReference>
<dbReference type="Pfam" id="PF02403">
    <property type="entry name" value="Seryl_tRNA_N"/>
    <property type="match status" value="1"/>
</dbReference>
<evidence type="ECO:0000256" key="13">
    <source>
        <dbReference type="PIRSR" id="PIRSR001529-1"/>
    </source>
</evidence>
<dbReference type="PIRSF" id="PIRSF001529">
    <property type="entry name" value="Ser-tRNA-synth_IIa"/>
    <property type="match status" value="1"/>
</dbReference>
<evidence type="ECO:0000256" key="15">
    <source>
        <dbReference type="SAM" id="Coils"/>
    </source>
</evidence>
<dbReference type="InterPro" id="IPR002317">
    <property type="entry name" value="Ser-tRNA-ligase_type_1"/>
</dbReference>
<dbReference type="GO" id="GO:0006434">
    <property type="term" value="P:seryl-tRNA aminoacylation"/>
    <property type="evidence" value="ECO:0007669"/>
    <property type="project" value="UniProtKB-UniRule"/>
</dbReference>
<reference evidence="17 18" key="1">
    <citation type="submission" date="2014-04" db="EMBL/GenBank/DDBJ databases">
        <title>The Genome Sequence of Thermoanaerobaculum aquaticum MP-01, The First Cultivated Group 23 Acidobacterium.</title>
        <authorList>
            <person name="Stamps B.W."/>
            <person name="Losey N.A."/>
            <person name="Lawson P.A."/>
            <person name="Stevenson B.S."/>
        </authorList>
    </citation>
    <scope>NUCLEOTIDE SEQUENCE [LARGE SCALE GENOMIC DNA]</scope>
    <source>
        <strain evidence="17 18">MP-01</strain>
    </source>
</reference>
<evidence type="ECO:0000256" key="8">
    <source>
        <dbReference type="ARBA" id="ARBA00022917"/>
    </source>
</evidence>
<keyword evidence="15" id="KW-0175">Coiled coil</keyword>
<proteinExistence type="inferred from homology"/>
<dbReference type="STRING" id="1312852.EG19_03665"/>
<feature type="binding site" evidence="12 14">
    <location>
        <begin position="349"/>
        <end position="352"/>
    </location>
    <ligand>
        <name>ATP</name>
        <dbReference type="ChEBI" id="CHEBI:30616"/>
    </ligand>
</feature>
<dbReference type="SUPFAM" id="SSF55681">
    <property type="entry name" value="Class II aaRS and biotin synthetases"/>
    <property type="match status" value="1"/>
</dbReference>
<comment type="pathway">
    <text evidence="2 12">Aminoacyl-tRNA biosynthesis; selenocysteinyl-tRNA(Sec) biosynthesis; L-seryl-tRNA(Sec) from L-serine and tRNA(Sec): step 1/1.</text>
</comment>
<evidence type="ECO:0000256" key="2">
    <source>
        <dbReference type="ARBA" id="ARBA00005045"/>
    </source>
</evidence>
<keyword evidence="8 12" id="KW-0648">Protein biosynthesis</keyword>
<feature type="binding site" evidence="12">
    <location>
        <begin position="231"/>
        <end position="233"/>
    </location>
    <ligand>
        <name>L-serine</name>
        <dbReference type="ChEBI" id="CHEBI:33384"/>
    </ligand>
</feature>
<dbReference type="InterPro" id="IPR045864">
    <property type="entry name" value="aa-tRNA-synth_II/BPL/LPL"/>
</dbReference>
<feature type="binding site" evidence="12 13">
    <location>
        <position position="285"/>
    </location>
    <ligand>
        <name>L-serine</name>
        <dbReference type="ChEBI" id="CHEBI:33384"/>
    </ligand>
</feature>
<comment type="caution">
    <text evidence="12">Lacks conserved residue(s) required for the propagation of feature annotation.</text>
</comment>
<dbReference type="CDD" id="cd00770">
    <property type="entry name" value="SerRS_core"/>
    <property type="match status" value="1"/>
</dbReference>
<dbReference type="InterPro" id="IPR010978">
    <property type="entry name" value="tRNA-bd_arm"/>
</dbReference>
<keyword evidence="18" id="KW-1185">Reference proteome</keyword>
<dbReference type="PANTHER" id="PTHR43697:SF1">
    <property type="entry name" value="SERINE--TRNA LIGASE"/>
    <property type="match status" value="1"/>
</dbReference>
<evidence type="ECO:0000256" key="5">
    <source>
        <dbReference type="ARBA" id="ARBA00022598"/>
    </source>
</evidence>
<protein>
    <recommendedName>
        <fullName evidence="12">Serine--tRNA ligase</fullName>
        <ecNumber evidence="12">6.1.1.11</ecNumber>
    </recommendedName>
    <alternativeName>
        <fullName evidence="12">Seryl-tRNA synthetase</fullName>
        <shortName evidence="12">SerRS</shortName>
    </alternativeName>
    <alternativeName>
        <fullName evidence="12">Seryl-tRNA(Ser/Sec) synthetase</fullName>
    </alternativeName>
</protein>
<comment type="subcellular location">
    <subcellularLocation>
        <location evidence="1 12">Cytoplasm</location>
    </subcellularLocation>
</comment>
<comment type="catalytic activity">
    <reaction evidence="10 12">
        <text>tRNA(Sec) + L-serine + ATP = L-seryl-tRNA(Sec) + AMP + diphosphate + H(+)</text>
        <dbReference type="Rhea" id="RHEA:42580"/>
        <dbReference type="Rhea" id="RHEA-COMP:9742"/>
        <dbReference type="Rhea" id="RHEA-COMP:10128"/>
        <dbReference type="ChEBI" id="CHEBI:15378"/>
        <dbReference type="ChEBI" id="CHEBI:30616"/>
        <dbReference type="ChEBI" id="CHEBI:33019"/>
        <dbReference type="ChEBI" id="CHEBI:33384"/>
        <dbReference type="ChEBI" id="CHEBI:78442"/>
        <dbReference type="ChEBI" id="CHEBI:78533"/>
        <dbReference type="ChEBI" id="CHEBI:456215"/>
        <dbReference type="EC" id="6.1.1.11"/>
    </reaction>
</comment>
<dbReference type="PROSITE" id="PS50862">
    <property type="entry name" value="AA_TRNA_LIGASE_II"/>
    <property type="match status" value="1"/>
</dbReference>
<feature type="domain" description="Aminoacyl-transfer RNA synthetases class-II family profile" evidence="16">
    <location>
        <begin position="171"/>
        <end position="410"/>
    </location>
</feature>
<dbReference type="InterPro" id="IPR042103">
    <property type="entry name" value="SerRS_1_N_sf"/>
</dbReference>
<evidence type="ECO:0000256" key="14">
    <source>
        <dbReference type="PIRSR" id="PIRSR001529-2"/>
    </source>
</evidence>
<evidence type="ECO:0000256" key="1">
    <source>
        <dbReference type="ARBA" id="ARBA00004496"/>
    </source>
</evidence>
<keyword evidence="7 12" id="KW-0067">ATP-binding</keyword>
<dbReference type="InterPro" id="IPR006195">
    <property type="entry name" value="aa-tRNA-synth_II"/>
</dbReference>
<feature type="binding site" evidence="12 14">
    <location>
        <begin position="262"/>
        <end position="264"/>
    </location>
    <ligand>
        <name>ATP</name>
        <dbReference type="ChEBI" id="CHEBI:30616"/>
    </ligand>
</feature>
<sequence>MLNRELWRNHPEVVAKALQMRRSEAPLEELRQADERFRRLQAELDGKKAELNRRSREVGSLFAAGKREEGEALRRSLAELSKSIAELEKELAAARSEVERLELLLPNIPHASVPEGEDERGNRVERVWGEPPRFDFEPRAHWDLGPALGILDFERAGKIAGARFAVLWGQGAALERALITFMLDLHRSRGWREVYVPFLVNRDCLVGTGQLPKFAEDLFHVEGTDFFLVPTAEVPVTNLHRGEILEEESLPRRYCAYTPCFRAEAGSYGRDVRGLIRQHQFDKVELVHLATPETSYQELEVLTGEAEEVLKALGLPYRVVTLCTGDMGFSAAKTYDLEVWLPGQGCYREISSCSNCEDFQARRADLKYRPKGGGKAQYLHTLNGSGLAVGRTLIAILENYQRADGTVVIPEALRPYLGGQELLAPET</sequence>
<feature type="binding site" evidence="13">
    <location>
        <position position="262"/>
    </location>
    <ligand>
        <name>L-serine</name>
        <dbReference type="ChEBI" id="CHEBI:33384"/>
    </ligand>
</feature>
<dbReference type="GO" id="GO:0004828">
    <property type="term" value="F:serine-tRNA ligase activity"/>
    <property type="evidence" value="ECO:0007669"/>
    <property type="project" value="UniProtKB-UniRule"/>
</dbReference>
<dbReference type="HAMAP" id="MF_00176">
    <property type="entry name" value="Ser_tRNA_synth_type1"/>
    <property type="match status" value="1"/>
</dbReference>
<dbReference type="Gene3D" id="1.10.287.40">
    <property type="entry name" value="Serine-tRNA synthetase, tRNA binding domain"/>
    <property type="match status" value="1"/>
</dbReference>
<dbReference type="GO" id="GO:0005737">
    <property type="term" value="C:cytoplasm"/>
    <property type="evidence" value="ECO:0007669"/>
    <property type="project" value="UniProtKB-SubCell"/>
</dbReference>
<keyword evidence="6 12" id="KW-0547">Nucleotide-binding</keyword>
<evidence type="ECO:0000256" key="3">
    <source>
        <dbReference type="ARBA" id="ARBA00010728"/>
    </source>
</evidence>
<dbReference type="InterPro" id="IPR033729">
    <property type="entry name" value="SerRS_core"/>
</dbReference>
<dbReference type="Proteomes" id="UP000027284">
    <property type="component" value="Unassembled WGS sequence"/>
</dbReference>
<keyword evidence="4 12" id="KW-0963">Cytoplasm</keyword>
<comment type="similarity">
    <text evidence="3 12">Belongs to the class-II aminoacyl-tRNA synthetase family. Type-1 seryl-tRNA synthetase subfamily.</text>
</comment>
<evidence type="ECO:0000256" key="12">
    <source>
        <dbReference type="HAMAP-Rule" id="MF_00176"/>
    </source>
</evidence>
<dbReference type="UniPathway" id="UPA00906">
    <property type="reaction ID" value="UER00895"/>
</dbReference>
<feature type="coiled-coil region" evidence="15">
    <location>
        <begin position="30"/>
        <end position="104"/>
    </location>
</feature>
<dbReference type="InterPro" id="IPR015866">
    <property type="entry name" value="Ser-tRNA-synth_1_N"/>
</dbReference>
<dbReference type="AlphaFoldDB" id="A0A062XZS0"/>
<dbReference type="SUPFAM" id="SSF46589">
    <property type="entry name" value="tRNA-binding arm"/>
    <property type="match status" value="1"/>
</dbReference>
<keyword evidence="5 12" id="KW-0436">Ligase</keyword>
<evidence type="ECO:0000256" key="11">
    <source>
        <dbReference type="ARBA" id="ARBA00048823"/>
    </source>
</evidence>
<comment type="subunit">
    <text evidence="12">Homodimer. The tRNA molecule binds across the dimer.</text>
</comment>
<evidence type="ECO:0000313" key="18">
    <source>
        <dbReference type="Proteomes" id="UP000027284"/>
    </source>
</evidence>
<evidence type="ECO:0000256" key="4">
    <source>
        <dbReference type="ARBA" id="ARBA00022490"/>
    </source>
</evidence>
<evidence type="ECO:0000256" key="7">
    <source>
        <dbReference type="ARBA" id="ARBA00022840"/>
    </source>
</evidence>